<dbReference type="NCBIfam" id="TIGR00332">
    <property type="entry name" value="neela_ferrous"/>
    <property type="match status" value="1"/>
</dbReference>
<dbReference type="SUPFAM" id="SSF49367">
    <property type="entry name" value="Superoxide reductase-like"/>
    <property type="match status" value="1"/>
</dbReference>
<dbReference type="GO" id="GO:0016491">
    <property type="term" value="F:oxidoreductase activity"/>
    <property type="evidence" value="ECO:0007669"/>
    <property type="project" value="InterPro"/>
</dbReference>
<evidence type="ECO:0000256" key="4">
    <source>
        <dbReference type="ARBA" id="ARBA00022982"/>
    </source>
</evidence>
<dbReference type="Gene3D" id="2.60.40.730">
    <property type="entry name" value="SOR catalytic domain"/>
    <property type="match status" value="1"/>
</dbReference>
<proteinExistence type="inferred from homology"/>
<dbReference type="PANTHER" id="PTHR36541:SF1">
    <property type="entry name" value="SUPEROXIDE REDUCTASE-RELATED"/>
    <property type="match status" value="1"/>
</dbReference>
<dbReference type="Pfam" id="PF01880">
    <property type="entry name" value="Desulfoferrodox"/>
    <property type="match status" value="1"/>
</dbReference>
<dbReference type="Proteomes" id="UP000831151">
    <property type="component" value="Chromosome"/>
</dbReference>
<evidence type="ECO:0000256" key="1">
    <source>
        <dbReference type="ARBA" id="ARBA00005941"/>
    </source>
</evidence>
<dbReference type="GO" id="GO:0005506">
    <property type="term" value="F:iron ion binding"/>
    <property type="evidence" value="ECO:0007669"/>
    <property type="project" value="InterPro"/>
</dbReference>
<keyword evidence="5" id="KW-0408">Iron</keyword>
<evidence type="ECO:0000256" key="5">
    <source>
        <dbReference type="ARBA" id="ARBA00023004"/>
    </source>
</evidence>
<keyword evidence="3" id="KW-0479">Metal-binding</keyword>
<evidence type="ECO:0000313" key="8">
    <source>
        <dbReference type="Proteomes" id="UP000831151"/>
    </source>
</evidence>
<dbReference type="InterPro" id="IPR051233">
    <property type="entry name" value="Desulfoferrodoxin_SOR"/>
</dbReference>
<evidence type="ECO:0000313" key="7">
    <source>
        <dbReference type="EMBL" id="UQK59824.1"/>
    </source>
</evidence>
<reference evidence="7" key="1">
    <citation type="submission" date="2022-04" db="EMBL/GenBank/DDBJ databases">
        <title>Complete genome sequences of Ezakiella coagulans and Fenollaria massiliensis.</title>
        <authorList>
            <person name="France M.T."/>
            <person name="Clifford J."/>
            <person name="Narina S."/>
            <person name="Rutt L."/>
            <person name="Ravel J."/>
        </authorList>
    </citation>
    <scope>NUCLEOTIDE SEQUENCE</scope>
    <source>
        <strain evidence="7">C0061C2</strain>
    </source>
</reference>
<evidence type="ECO:0000256" key="2">
    <source>
        <dbReference type="ARBA" id="ARBA00022448"/>
    </source>
</evidence>
<dbReference type="RefSeq" id="WP_070599769.1">
    <property type="nucleotide sequence ID" value="NZ_CP096649.1"/>
</dbReference>
<keyword evidence="2" id="KW-0813">Transport</keyword>
<comment type="similarity">
    <text evidence="1">Belongs to the desulfoferrodoxin family.</text>
</comment>
<evidence type="ECO:0000259" key="6">
    <source>
        <dbReference type="Pfam" id="PF01880"/>
    </source>
</evidence>
<evidence type="ECO:0000256" key="3">
    <source>
        <dbReference type="ARBA" id="ARBA00022723"/>
    </source>
</evidence>
<dbReference type="KEGG" id="fms:M1R53_04035"/>
<dbReference type="EMBL" id="CP096649">
    <property type="protein sequence ID" value="UQK59824.1"/>
    <property type="molecule type" value="Genomic_DNA"/>
</dbReference>
<dbReference type="InterPro" id="IPR002742">
    <property type="entry name" value="Desulfoferrodoxin_Fe-bd_dom"/>
</dbReference>
<feature type="domain" description="Desulfoferrodoxin ferrous iron-binding" evidence="6">
    <location>
        <begin position="10"/>
        <end position="113"/>
    </location>
</feature>
<dbReference type="InterPro" id="IPR036073">
    <property type="entry name" value="Desulfoferrodoxin_Fe-bd_dom_sf"/>
</dbReference>
<dbReference type="PANTHER" id="PTHR36541">
    <property type="entry name" value="SUPEROXIDE REDUCTASE-RELATED"/>
    <property type="match status" value="1"/>
</dbReference>
<sequence length="117" mass="12979">MKLSELIKSADWKSEKHVPVIHVAKEADDIKVCVSVGDEIAHPNTLEHHIAWMKLFFVPEGKQIPVEVASYVASAHGESDLFTEPSMSVKLKANAKGTLLALSYCNIHGLWENTEEI</sequence>
<dbReference type="AlphaFoldDB" id="A0A9E7DKZ5"/>
<keyword evidence="4" id="KW-0249">Electron transport</keyword>
<organism evidence="7 8">
    <name type="scientific">Fenollaria massiliensis</name>
    <dbReference type="NCBI Taxonomy" id="938288"/>
    <lineage>
        <taxon>Bacteria</taxon>
        <taxon>Bacillati</taxon>
        <taxon>Bacillota</taxon>
        <taxon>Clostridia</taxon>
        <taxon>Eubacteriales</taxon>
        <taxon>Fenollaria</taxon>
    </lineage>
</organism>
<keyword evidence="8" id="KW-1185">Reference proteome</keyword>
<name>A0A9E7DKZ5_9FIRM</name>
<accession>A0A9E7DKZ5</accession>
<protein>
    <submittedName>
        <fullName evidence="7">Class II SORL domain-containing protein</fullName>
    </submittedName>
</protein>
<gene>
    <name evidence="7" type="ORF">M1R53_04035</name>
</gene>